<dbReference type="InterPro" id="IPR036390">
    <property type="entry name" value="WH_DNA-bd_sf"/>
</dbReference>
<comment type="caution">
    <text evidence="5">The sequence shown here is derived from an EMBL/GenBank/DDBJ whole genome shotgun (WGS) entry which is preliminary data.</text>
</comment>
<keyword evidence="1" id="KW-0805">Transcription regulation</keyword>
<evidence type="ECO:0000313" key="5">
    <source>
        <dbReference type="EMBL" id="PMB83346.1"/>
    </source>
</evidence>
<evidence type="ECO:0000256" key="3">
    <source>
        <dbReference type="ARBA" id="ARBA00023163"/>
    </source>
</evidence>
<dbReference type="PROSITE" id="PS50949">
    <property type="entry name" value="HTH_GNTR"/>
    <property type="match status" value="1"/>
</dbReference>
<dbReference type="InterPro" id="IPR028978">
    <property type="entry name" value="Chorismate_lyase_/UTRA_dom_sf"/>
</dbReference>
<dbReference type="AlphaFoldDB" id="A0A2J6NQ10"/>
<feature type="domain" description="HTH gntR-type" evidence="4">
    <location>
        <begin position="8"/>
        <end position="75"/>
    </location>
</feature>
<evidence type="ECO:0000313" key="6">
    <source>
        <dbReference type="Proteomes" id="UP000239920"/>
    </source>
</evidence>
<dbReference type="Pfam" id="PF00392">
    <property type="entry name" value="GntR"/>
    <property type="match status" value="1"/>
</dbReference>
<dbReference type="PANTHER" id="PTHR44846:SF1">
    <property type="entry name" value="MANNOSYL-D-GLYCERATE TRANSPORT_METABOLISM SYSTEM REPRESSOR MNGR-RELATED"/>
    <property type="match status" value="1"/>
</dbReference>
<proteinExistence type="predicted"/>
<name>A0A2J6NQ10_9LACO</name>
<dbReference type="PRINTS" id="PR00035">
    <property type="entry name" value="HTHGNTR"/>
</dbReference>
<evidence type="ECO:0000256" key="1">
    <source>
        <dbReference type="ARBA" id="ARBA00023015"/>
    </source>
</evidence>
<dbReference type="GO" id="GO:0003677">
    <property type="term" value="F:DNA binding"/>
    <property type="evidence" value="ECO:0007669"/>
    <property type="project" value="UniProtKB-KW"/>
</dbReference>
<dbReference type="GO" id="GO:0045892">
    <property type="term" value="P:negative regulation of DNA-templated transcription"/>
    <property type="evidence" value="ECO:0007669"/>
    <property type="project" value="TreeGrafter"/>
</dbReference>
<dbReference type="GO" id="GO:0003700">
    <property type="term" value="F:DNA-binding transcription factor activity"/>
    <property type="evidence" value="ECO:0007669"/>
    <property type="project" value="InterPro"/>
</dbReference>
<reference evidence="5 6" key="1">
    <citation type="submission" date="2017-09" db="EMBL/GenBank/DDBJ databases">
        <title>Bacterial strain isolated from the female urinary microbiota.</title>
        <authorList>
            <person name="Thomas-White K."/>
            <person name="Kumar N."/>
            <person name="Forster S."/>
            <person name="Putonti C."/>
            <person name="Lawley T."/>
            <person name="Wolfe A.J."/>
        </authorList>
    </citation>
    <scope>NUCLEOTIDE SEQUENCE [LARGE SCALE GENOMIC DNA]</scope>
    <source>
        <strain evidence="5 6">UMB0683</strain>
    </source>
</reference>
<dbReference type="CDD" id="cd07377">
    <property type="entry name" value="WHTH_GntR"/>
    <property type="match status" value="1"/>
</dbReference>
<sequence>MDLQRTSNSLRAQIVLAIQNDIFNNREVGDKLPSEADYAKEFNVTRSTVQKALKDLQRMNLIKKVQGKGSFVHQTQPKVKLFNFKGFSDYAHQIGATPVNKILDQQVITDGVNRILYLKRLRMFNSDNALIPMTVDESRINLNQFHGLEKYDFSKQSLYSVIRQDYKIIPSTTLLRMSAVAADEELAKNLQCNVHDPLLQAQGIVHDEEGRVVEKAKVTYSNFAEFDLTLGI</sequence>
<dbReference type="SMART" id="SM00345">
    <property type="entry name" value="HTH_GNTR"/>
    <property type="match status" value="1"/>
</dbReference>
<dbReference type="OrthoDB" id="457376at2"/>
<dbReference type="EMBL" id="PNFV01000001">
    <property type="protein sequence ID" value="PMB83346.1"/>
    <property type="molecule type" value="Genomic_DNA"/>
</dbReference>
<evidence type="ECO:0000256" key="2">
    <source>
        <dbReference type="ARBA" id="ARBA00023125"/>
    </source>
</evidence>
<accession>A0A2J6NQ10</accession>
<dbReference type="InterPro" id="IPR036388">
    <property type="entry name" value="WH-like_DNA-bd_sf"/>
</dbReference>
<dbReference type="InterPro" id="IPR011663">
    <property type="entry name" value="UTRA"/>
</dbReference>
<dbReference type="InterPro" id="IPR050679">
    <property type="entry name" value="Bact_HTH_transcr_reg"/>
</dbReference>
<evidence type="ECO:0000259" key="4">
    <source>
        <dbReference type="PROSITE" id="PS50949"/>
    </source>
</evidence>
<dbReference type="RefSeq" id="WP_104687907.1">
    <property type="nucleotide sequence ID" value="NZ_JBKTHY010000003.1"/>
</dbReference>
<dbReference type="SUPFAM" id="SSF46785">
    <property type="entry name" value="Winged helix' DNA-binding domain"/>
    <property type="match status" value="1"/>
</dbReference>
<dbReference type="Gene3D" id="3.40.1410.10">
    <property type="entry name" value="Chorismate lyase-like"/>
    <property type="match status" value="1"/>
</dbReference>
<dbReference type="Proteomes" id="UP000239920">
    <property type="component" value="Unassembled WGS sequence"/>
</dbReference>
<dbReference type="Gene3D" id="1.10.10.10">
    <property type="entry name" value="Winged helix-like DNA-binding domain superfamily/Winged helix DNA-binding domain"/>
    <property type="match status" value="1"/>
</dbReference>
<dbReference type="Pfam" id="PF07702">
    <property type="entry name" value="UTRA"/>
    <property type="match status" value="1"/>
</dbReference>
<protein>
    <submittedName>
        <fullName evidence="5">GntR family transcriptional regulator</fullName>
    </submittedName>
</protein>
<dbReference type="InterPro" id="IPR000524">
    <property type="entry name" value="Tscrpt_reg_HTH_GntR"/>
</dbReference>
<keyword evidence="2" id="KW-0238">DNA-binding</keyword>
<dbReference type="PANTHER" id="PTHR44846">
    <property type="entry name" value="MANNOSYL-D-GLYCERATE TRANSPORT/METABOLISM SYSTEM REPRESSOR MNGR-RELATED"/>
    <property type="match status" value="1"/>
</dbReference>
<organism evidence="5 6">
    <name type="scientific">Limosilactobacillus pontis</name>
    <dbReference type="NCBI Taxonomy" id="35787"/>
    <lineage>
        <taxon>Bacteria</taxon>
        <taxon>Bacillati</taxon>
        <taxon>Bacillota</taxon>
        <taxon>Bacilli</taxon>
        <taxon>Lactobacillales</taxon>
        <taxon>Lactobacillaceae</taxon>
        <taxon>Limosilactobacillus</taxon>
    </lineage>
</organism>
<dbReference type="SUPFAM" id="SSF64288">
    <property type="entry name" value="Chorismate lyase-like"/>
    <property type="match status" value="1"/>
</dbReference>
<dbReference type="SMART" id="SM00866">
    <property type="entry name" value="UTRA"/>
    <property type="match status" value="1"/>
</dbReference>
<gene>
    <name evidence="5" type="ORF">CK797_00695</name>
</gene>
<keyword evidence="3" id="KW-0804">Transcription</keyword>